<dbReference type="PANTHER" id="PTHR34800:SF1">
    <property type="entry name" value="TETRAPYRROLE-BINDING PROTEIN, CHLOROPLASTIC"/>
    <property type="match status" value="1"/>
</dbReference>
<keyword evidence="5" id="KW-1185">Reference proteome</keyword>
<dbReference type="NCBIfam" id="NF047832">
    <property type="entry name" value="caspase_w_EACC1"/>
    <property type="match status" value="1"/>
</dbReference>
<dbReference type="Gene3D" id="1.25.40.620">
    <property type="match status" value="1"/>
</dbReference>
<evidence type="ECO:0000259" key="2">
    <source>
        <dbReference type="Pfam" id="PF00656"/>
    </source>
</evidence>
<organism evidence="4 5">
    <name type="scientific">Almyronema epifaneia S1</name>
    <dbReference type="NCBI Taxonomy" id="2991925"/>
    <lineage>
        <taxon>Bacteria</taxon>
        <taxon>Bacillati</taxon>
        <taxon>Cyanobacteriota</taxon>
        <taxon>Cyanophyceae</taxon>
        <taxon>Nodosilineales</taxon>
        <taxon>Nodosilineaceae</taxon>
        <taxon>Almyronema</taxon>
        <taxon>Almyronema epifaneia</taxon>
    </lineage>
</organism>
<accession>A0ABW6IGM4</accession>
<feature type="domain" description="GUN4-like" evidence="3">
    <location>
        <begin position="396"/>
        <end position="526"/>
    </location>
</feature>
<sequence length="549" mass="62040">MAKIALLIGVSEYGEGLSNLPGTQADIEAVQRVLQSPQIGDFNTVERLLNPNCTQMEKAIEQLFGENRSRDDLILLYFSGHGVRDDNGTLYFATTNTEKNAQGRILTSTAVSASALQNYMGQSRSNRQVLVLDCCFSGAFARDMKAKSDEAINVKAQLGGEGRAVLTSSTATQVSYEKEGASIYTQYLVQGLETGAADRNEDGQVTVDELHEYAKEKVQEAAPTMQPEIYAVREGYKILIARAPQGDPKLIFRKELHERAKRKRGKLSPIDRRAFKFRSRELQLSEPEAELITHEVLQPYAVFWEKLGEFEQAVEEMLAYEPQLSEGSVDDLQYFQRVLKLRDEDIAPVLRTYQIDLTLDSKRQEPEVVQPPKQSEPAAKQVTETLKPTTEEILLKSEKGIDYSKLRDLLEAQDWKAADFETYLRMLEVVGRKEGDWIRNEELLNFPCADLKTIDNLWVHYSRGKFGFSVQKKIYVDCGGELDGEYPGNKIWEEFCDRVGWRKENTYISYSKVIFNTTAPTGHLPFGGRFLLAGFARVGRAGLLSHRDL</sequence>
<gene>
    <name evidence="4" type="ORF">ACFVKH_13780</name>
</gene>
<protein>
    <submittedName>
        <fullName evidence="4">GUN4 domain-containing protein</fullName>
    </submittedName>
</protein>
<comment type="caution">
    <text evidence="4">The sequence shown here is derived from an EMBL/GenBank/DDBJ whole genome shotgun (WGS) entry which is preliminary data.</text>
</comment>
<dbReference type="CDD" id="cd16383">
    <property type="entry name" value="GUN4"/>
    <property type="match status" value="1"/>
</dbReference>
<dbReference type="Gene3D" id="1.10.10.1770">
    <property type="entry name" value="Gun4-like"/>
    <property type="match status" value="1"/>
</dbReference>
<dbReference type="InterPro" id="IPR029030">
    <property type="entry name" value="Caspase-like_dom_sf"/>
</dbReference>
<dbReference type="InterPro" id="IPR018247">
    <property type="entry name" value="EF_Hand_1_Ca_BS"/>
</dbReference>
<dbReference type="EMBL" id="JBHZOL010000086">
    <property type="protein sequence ID" value="MFE4107357.1"/>
    <property type="molecule type" value="Genomic_DNA"/>
</dbReference>
<dbReference type="InterPro" id="IPR011600">
    <property type="entry name" value="Pept_C14_caspase"/>
</dbReference>
<feature type="region of interest" description="Disordered" evidence="1">
    <location>
        <begin position="364"/>
        <end position="383"/>
    </location>
</feature>
<dbReference type="Pfam" id="PF00656">
    <property type="entry name" value="Peptidase_C14"/>
    <property type="match status" value="1"/>
</dbReference>
<dbReference type="PROSITE" id="PS00018">
    <property type="entry name" value="EF_HAND_1"/>
    <property type="match status" value="1"/>
</dbReference>
<dbReference type="InterPro" id="IPR008629">
    <property type="entry name" value="GUN4-like"/>
</dbReference>
<dbReference type="InterPro" id="IPR037215">
    <property type="entry name" value="GUN4-like_sf"/>
</dbReference>
<evidence type="ECO:0000313" key="5">
    <source>
        <dbReference type="Proteomes" id="UP001600165"/>
    </source>
</evidence>
<dbReference type="PANTHER" id="PTHR34800">
    <property type="entry name" value="TETRAPYRROLE-BINDING PROTEIN, CHLOROPLASTIC"/>
    <property type="match status" value="1"/>
</dbReference>
<evidence type="ECO:0000256" key="1">
    <source>
        <dbReference type="SAM" id="MobiDB-lite"/>
    </source>
</evidence>
<dbReference type="SUPFAM" id="SSF140869">
    <property type="entry name" value="GUN4-like"/>
    <property type="match status" value="1"/>
</dbReference>
<dbReference type="RefSeq" id="WP_377965993.1">
    <property type="nucleotide sequence ID" value="NZ_JBHZOL010000086.1"/>
</dbReference>
<evidence type="ECO:0000313" key="4">
    <source>
        <dbReference type="EMBL" id="MFE4107357.1"/>
    </source>
</evidence>
<proteinExistence type="predicted"/>
<dbReference type="SUPFAM" id="SSF52129">
    <property type="entry name" value="Caspase-like"/>
    <property type="match status" value="1"/>
</dbReference>
<feature type="domain" description="Peptidase C14 caspase" evidence="2">
    <location>
        <begin position="3"/>
        <end position="230"/>
    </location>
</feature>
<dbReference type="Pfam" id="PF05419">
    <property type="entry name" value="GUN4"/>
    <property type="match status" value="1"/>
</dbReference>
<dbReference type="Proteomes" id="UP001600165">
    <property type="component" value="Unassembled WGS sequence"/>
</dbReference>
<dbReference type="Gene3D" id="3.40.50.1460">
    <property type="match status" value="1"/>
</dbReference>
<name>A0ABW6IGM4_9CYAN</name>
<evidence type="ECO:0000259" key="3">
    <source>
        <dbReference type="Pfam" id="PF05419"/>
    </source>
</evidence>
<reference evidence="4 5" key="1">
    <citation type="submission" date="2024-10" db="EMBL/GenBank/DDBJ databases">
        <authorList>
            <person name="Ratan Roy A."/>
            <person name="Morales Sandoval P.H."/>
            <person name="De Los Santos Villalobos S."/>
            <person name="Chakraborty S."/>
            <person name="Mukherjee J."/>
        </authorList>
    </citation>
    <scope>NUCLEOTIDE SEQUENCE [LARGE SCALE GENOMIC DNA]</scope>
    <source>
        <strain evidence="4 5">S1</strain>
    </source>
</reference>